<gene>
    <name evidence="1" type="ORF">I302_02805</name>
</gene>
<proteinExistence type="predicted"/>
<dbReference type="EMBL" id="KI894019">
    <property type="protein sequence ID" value="OCF27955.1"/>
    <property type="molecule type" value="Genomic_DNA"/>
</dbReference>
<evidence type="ECO:0000313" key="1">
    <source>
        <dbReference type="EMBL" id="OCF27955.1"/>
    </source>
</evidence>
<name>A0A1B9GAA5_9TREE</name>
<organism evidence="1">
    <name type="scientific">Kwoniella bestiolae CBS 10118</name>
    <dbReference type="NCBI Taxonomy" id="1296100"/>
    <lineage>
        <taxon>Eukaryota</taxon>
        <taxon>Fungi</taxon>
        <taxon>Dikarya</taxon>
        <taxon>Basidiomycota</taxon>
        <taxon>Agaricomycotina</taxon>
        <taxon>Tremellomycetes</taxon>
        <taxon>Tremellales</taxon>
        <taxon>Cryptococcaceae</taxon>
        <taxon>Kwoniella</taxon>
    </lineage>
</organism>
<protein>
    <submittedName>
        <fullName evidence="1">Uncharacterized protein</fullName>
    </submittedName>
</protein>
<sequence>MSETENTFSYYNSEHHHYRTNDSEEPITLLFDICEASIRAGHATIECRIVNSDDPNLTPRRSREGRLEIYTALNHVYQTKEVKELQATHNASSNLSPESRIRTYRMIGQFAVTEHNESVGARNCGNILEFVSP</sequence>
<dbReference type="AlphaFoldDB" id="A0A1B9GAA5"/>
<reference evidence="1" key="2">
    <citation type="submission" date="2014-01" db="EMBL/GenBank/DDBJ databases">
        <title>Evolution of pathogenesis and genome organization in the Tremellales.</title>
        <authorList>
            <person name="Cuomo C."/>
            <person name="Litvintseva A."/>
            <person name="Heitman J."/>
            <person name="Chen Y."/>
            <person name="Sun S."/>
            <person name="Springer D."/>
            <person name="Dromer F."/>
            <person name="Young S."/>
            <person name="Zeng Q."/>
            <person name="Chapman S."/>
            <person name="Gujja S."/>
            <person name="Saif S."/>
            <person name="Birren B."/>
        </authorList>
    </citation>
    <scope>NUCLEOTIDE SEQUENCE</scope>
    <source>
        <strain evidence="1">CBS 10118</strain>
    </source>
</reference>
<accession>A0A1B9GAA5</accession>
<dbReference type="VEuPathDB" id="FungiDB:I302_02805"/>
<reference evidence="1" key="1">
    <citation type="submission" date="2013-07" db="EMBL/GenBank/DDBJ databases">
        <title>The Genome Sequence of Cryptococcus bestiolae CBS10118.</title>
        <authorList>
            <consortium name="The Broad Institute Genome Sequencing Platform"/>
            <person name="Cuomo C."/>
            <person name="Litvintseva A."/>
            <person name="Chen Y."/>
            <person name="Heitman J."/>
            <person name="Sun S."/>
            <person name="Springer D."/>
            <person name="Dromer F."/>
            <person name="Young S.K."/>
            <person name="Zeng Q."/>
            <person name="Gargeya S."/>
            <person name="Fitzgerald M."/>
            <person name="Abouelleil A."/>
            <person name="Alvarado L."/>
            <person name="Berlin A.M."/>
            <person name="Chapman S.B."/>
            <person name="Dewar J."/>
            <person name="Goldberg J."/>
            <person name="Griggs A."/>
            <person name="Gujja S."/>
            <person name="Hansen M."/>
            <person name="Howarth C."/>
            <person name="Imamovic A."/>
            <person name="Larimer J."/>
            <person name="McCowan C."/>
            <person name="Murphy C."/>
            <person name="Pearson M."/>
            <person name="Priest M."/>
            <person name="Roberts A."/>
            <person name="Saif S."/>
            <person name="Shea T."/>
            <person name="Sykes S."/>
            <person name="Wortman J."/>
            <person name="Nusbaum C."/>
            <person name="Birren B."/>
        </authorList>
    </citation>
    <scope>NUCLEOTIDE SEQUENCE [LARGE SCALE GENOMIC DNA]</scope>
    <source>
        <strain evidence="1">CBS 10118</strain>
    </source>
</reference>